<organism evidence="4 5">
    <name type="scientific">Candidatus Woykebacteria bacterium RBG_16_43_9</name>
    <dbReference type="NCBI Taxonomy" id="1802596"/>
    <lineage>
        <taxon>Bacteria</taxon>
        <taxon>Candidatus Woykeibacteriota</taxon>
    </lineage>
</organism>
<dbReference type="Proteomes" id="UP000176389">
    <property type="component" value="Unassembled WGS sequence"/>
</dbReference>
<name>A0A1G1WG80_9BACT</name>
<feature type="domain" description="Lipid II isoglutaminyl synthase (glutamine-hydrolyzing) subunit MurT C-terminal" evidence="3">
    <location>
        <begin position="329"/>
        <end position="441"/>
    </location>
</feature>
<evidence type="ECO:0000259" key="3">
    <source>
        <dbReference type="Pfam" id="PF08353"/>
    </source>
</evidence>
<dbReference type="HAMAP" id="MF_02214">
    <property type="entry name" value="Lipid_II_synth_MurT"/>
    <property type="match status" value="1"/>
</dbReference>
<protein>
    <recommendedName>
        <fullName evidence="1">Lipid II isoglutaminyl synthase (glutamine-hydrolyzing) subunit MurT</fullName>
        <ecNumber evidence="1">6.3.5.13</ecNumber>
    </recommendedName>
</protein>
<dbReference type="GO" id="GO:0009252">
    <property type="term" value="P:peptidoglycan biosynthetic process"/>
    <property type="evidence" value="ECO:0007669"/>
    <property type="project" value="UniProtKB-UniRule"/>
</dbReference>
<dbReference type="STRING" id="1802596.A2Z11_04355"/>
<feature type="binding site" evidence="1">
    <location>
        <position position="236"/>
    </location>
    <ligand>
        <name>Zn(2+)</name>
        <dbReference type="ChEBI" id="CHEBI:29105"/>
    </ligand>
</feature>
<evidence type="ECO:0000259" key="2">
    <source>
        <dbReference type="Pfam" id="PF08245"/>
    </source>
</evidence>
<dbReference type="InterPro" id="IPR043703">
    <property type="entry name" value="Lipid_II_synth_MurT"/>
</dbReference>
<dbReference type="InterPro" id="IPR013564">
    <property type="entry name" value="MurT_C"/>
</dbReference>
<proteinExistence type="inferred from homology"/>
<evidence type="ECO:0000313" key="5">
    <source>
        <dbReference type="Proteomes" id="UP000176389"/>
    </source>
</evidence>
<reference evidence="4 5" key="1">
    <citation type="journal article" date="2016" name="Nat. Commun.">
        <title>Thousands of microbial genomes shed light on interconnected biogeochemical processes in an aquifer system.</title>
        <authorList>
            <person name="Anantharaman K."/>
            <person name="Brown C.T."/>
            <person name="Hug L.A."/>
            <person name="Sharon I."/>
            <person name="Castelle C.J."/>
            <person name="Probst A.J."/>
            <person name="Thomas B.C."/>
            <person name="Singh A."/>
            <person name="Wilkins M.J."/>
            <person name="Karaoz U."/>
            <person name="Brodie E.L."/>
            <person name="Williams K.H."/>
            <person name="Hubbard S.S."/>
            <person name="Banfield J.F."/>
        </authorList>
    </citation>
    <scope>NUCLEOTIDE SEQUENCE [LARGE SCALE GENOMIC DNA]</scope>
</reference>
<dbReference type="SUPFAM" id="SSF53623">
    <property type="entry name" value="MurD-like peptide ligases, catalytic domain"/>
    <property type="match status" value="1"/>
</dbReference>
<dbReference type="AlphaFoldDB" id="A0A1G1WG80"/>
<dbReference type="PANTHER" id="PTHR23135">
    <property type="entry name" value="MUR LIGASE FAMILY MEMBER"/>
    <property type="match status" value="1"/>
</dbReference>
<dbReference type="PANTHER" id="PTHR23135:SF7">
    <property type="entry name" value="LIPID II ISOGLUTAMINYL SYNTHASE (GLUTAMINE-HYDROLYZING) SUBUNIT MURT"/>
    <property type="match status" value="1"/>
</dbReference>
<dbReference type="GO" id="GO:0005524">
    <property type="term" value="F:ATP binding"/>
    <property type="evidence" value="ECO:0007669"/>
    <property type="project" value="UniProtKB-UniRule"/>
</dbReference>
<keyword evidence="1" id="KW-0133">Cell shape</keyword>
<feature type="binding site" evidence="1">
    <location>
        <position position="211"/>
    </location>
    <ligand>
        <name>Zn(2+)</name>
        <dbReference type="ChEBI" id="CHEBI:29105"/>
    </ligand>
</feature>
<comment type="pathway">
    <text evidence="1">Cell wall biogenesis; peptidoglycan biosynthesis.</text>
</comment>
<keyword evidence="1" id="KW-0573">Peptidoglycan synthesis</keyword>
<dbReference type="GO" id="GO:0071555">
    <property type="term" value="P:cell wall organization"/>
    <property type="evidence" value="ECO:0007669"/>
    <property type="project" value="UniProtKB-KW"/>
</dbReference>
<feature type="binding site" evidence="1">
    <location>
        <position position="233"/>
    </location>
    <ligand>
        <name>Zn(2+)</name>
        <dbReference type="ChEBI" id="CHEBI:29105"/>
    </ligand>
</feature>
<comment type="similarity">
    <text evidence="1">Belongs to the MurCDEF family. MurT subfamily.</text>
</comment>
<dbReference type="EMBL" id="MHCS01000013">
    <property type="protein sequence ID" value="OGY26716.1"/>
    <property type="molecule type" value="Genomic_DNA"/>
</dbReference>
<feature type="binding site" evidence="1">
    <location>
        <position position="214"/>
    </location>
    <ligand>
        <name>Zn(2+)</name>
        <dbReference type="ChEBI" id="CHEBI:29105"/>
    </ligand>
</feature>
<dbReference type="GO" id="GO:0140282">
    <property type="term" value="F:carbon-nitrogen ligase activity on lipid II"/>
    <property type="evidence" value="ECO:0007669"/>
    <property type="project" value="UniProtKB-UniRule"/>
</dbReference>
<dbReference type="InterPro" id="IPR036565">
    <property type="entry name" value="Mur-like_cat_sf"/>
</dbReference>
<dbReference type="Gene3D" id="3.40.1190.10">
    <property type="entry name" value="Mur-like, catalytic domain"/>
    <property type="match status" value="1"/>
</dbReference>
<keyword evidence="1" id="KW-0067">ATP-binding</keyword>
<dbReference type="GO" id="GO:0016881">
    <property type="term" value="F:acid-amino acid ligase activity"/>
    <property type="evidence" value="ECO:0007669"/>
    <property type="project" value="InterPro"/>
</dbReference>
<gene>
    <name evidence="1" type="primary">murT</name>
    <name evidence="4" type="ORF">A2Z11_04355</name>
</gene>
<comment type="function">
    <text evidence="1">The lipid II isoglutaminyl synthase complex catalyzes the formation of alpha-D-isoglutamine in the cell wall lipid II stem peptide. The MurT subunit catalyzes the ATP-dependent amidation of D-glutamate residue of lipid II, converting it to an isoglutamine residue.</text>
</comment>
<keyword evidence="1" id="KW-0547">Nucleotide-binding</keyword>
<sequence length="460" mass="51060">MDGRLLAAIFTSRILRTGIKITGGGATAAPGLLAEHIDPKALKKLGKYYDRPIFVTGTNGKTTTSRLVGNILKEANIAYVHNRAGSNLLRGLIGTLIENIPLISKERKLPLLEVDEPTLLAATDGLDPSVIVFNNLFRDQLDRYGEVDKIRKIWQKSLLQLDPSTILALNSDDHSVAYLASTTNAKVIYYGVEDDSLSIGKLPHAADFTSCIACGADLRFDHVYLSHLGKYKCPTCGLKRPKPDVYAKRVLLDEEKGFTAQIVTPKGDFEMKVDLPGIYNVYNSLAAISAALALNINISVVKKALRKAKAAFGRTEQIEFEGKRIYITLVKNPSGFNEIIRLLKSSKKEKNILIAINDLIADGRDVSWLWDVDFEEVFNERMVEKVWISGIRAKDMALRLKYANNKLKLAVEEDLEIALDLALDETPKGQTLFILPTYTAMLSIKGTLAKKGFSEEFWED</sequence>
<keyword evidence="1" id="KW-0479">Metal-binding</keyword>
<keyword evidence="1" id="KW-0862">Zinc</keyword>
<dbReference type="UniPathway" id="UPA00219"/>
<keyword evidence="1" id="KW-0961">Cell wall biogenesis/degradation</keyword>
<comment type="catalytic activity">
    <reaction evidence="1">
        <text>beta-D-GlcNAc-(1-&gt;4)-Mur2Ac(oyl-L-Ala-gamma-D-Glu-L-Lys-D-Ala-D-Ala)-di-trans,octa-cis-undecaprenyl diphosphate + ATP = beta-D-GlcNAc-(1-&gt;4)-Mur2Ac(oyl-L-Ala-gamma-D-O-P-Glu-L-Lys-D-Ala-D-Ala)-di-trans,octa-cis-undecaprenyl diphosphate + ADP</text>
        <dbReference type="Rhea" id="RHEA:59488"/>
        <dbReference type="ChEBI" id="CHEBI:30616"/>
        <dbReference type="ChEBI" id="CHEBI:60033"/>
        <dbReference type="ChEBI" id="CHEBI:143132"/>
        <dbReference type="ChEBI" id="CHEBI:456216"/>
    </reaction>
</comment>
<dbReference type="EC" id="6.3.5.13" evidence="1"/>
<dbReference type="Pfam" id="PF08245">
    <property type="entry name" value="Mur_ligase_M"/>
    <property type="match status" value="1"/>
</dbReference>
<comment type="caution">
    <text evidence="4">The sequence shown here is derived from an EMBL/GenBank/DDBJ whole genome shotgun (WGS) entry which is preliminary data.</text>
</comment>
<comment type="subunit">
    <text evidence="1">Forms a heterodimer with GatD.</text>
</comment>
<dbReference type="GO" id="GO:0008360">
    <property type="term" value="P:regulation of cell shape"/>
    <property type="evidence" value="ECO:0007669"/>
    <property type="project" value="UniProtKB-KW"/>
</dbReference>
<accession>A0A1G1WG80</accession>
<feature type="active site" evidence="1">
    <location>
        <position position="365"/>
    </location>
</feature>
<keyword evidence="1" id="KW-0436">Ligase</keyword>
<comment type="catalytic activity">
    <reaction evidence="1">
        <text>beta-D-GlcNAc-(1-&gt;4)-Mur2Ac(oyl-L-Ala-gamma-D-O-P-Glu-L-Lys-D-Ala-D-Ala)-di-trans,octa-cis-undecaprenyl diphosphate + NH4(+) = beta-D-GlcNAc-(1-&gt;4)-Mur2Ac(oyl-L-Ala-D-isoglutaminyl-L-Lys-D-Ala-D-Ala)-di-trans,octa-cis-undecaprenyl diphosphate + phosphate + H(+)</text>
        <dbReference type="Rhea" id="RHEA:57932"/>
        <dbReference type="ChEBI" id="CHEBI:15378"/>
        <dbReference type="ChEBI" id="CHEBI:28938"/>
        <dbReference type="ChEBI" id="CHEBI:43474"/>
        <dbReference type="ChEBI" id="CHEBI:62233"/>
        <dbReference type="ChEBI" id="CHEBI:143132"/>
    </reaction>
</comment>
<evidence type="ECO:0000256" key="1">
    <source>
        <dbReference type="HAMAP-Rule" id="MF_02214"/>
    </source>
</evidence>
<dbReference type="GO" id="GO:0008270">
    <property type="term" value="F:zinc ion binding"/>
    <property type="evidence" value="ECO:0007669"/>
    <property type="project" value="UniProtKB-UniRule"/>
</dbReference>
<comment type="catalytic activity">
    <reaction evidence="1">
        <text>beta-D-GlcNAc-(1-&gt;4)-Mur2Ac(oyl-L-Ala-gamma-D-Glu-L-Lys-D-Ala-D-Ala)-di-trans,octa-cis-undecaprenyl diphosphate + L-glutamine + ATP + H2O = beta-D-GlcNAc-(1-&gt;4)-Mur2Ac(oyl-L-Ala-D-isoglutaminyl-L-Lys-D-Ala-D-Ala)-di-trans,octa-cis-undecaprenyl diphosphate + L-glutamate + ADP + phosphate + H(+)</text>
        <dbReference type="Rhea" id="RHEA:57928"/>
        <dbReference type="ChEBI" id="CHEBI:15377"/>
        <dbReference type="ChEBI" id="CHEBI:15378"/>
        <dbReference type="ChEBI" id="CHEBI:29985"/>
        <dbReference type="ChEBI" id="CHEBI:30616"/>
        <dbReference type="ChEBI" id="CHEBI:43474"/>
        <dbReference type="ChEBI" id="CHEBI:58359"/>
        <dbReference type="ChEBI" id="CHEBI:60033"/>
        <dbReference type="ChEBI" id="CHEBI:62233"/>
        <dbReference type="ChEBI" id="CHEBI:456216"/>
        <dbReference type="EC" id="6.3.5.13"/>
    </reaction>
</comment>
<feature type="domain" description="Mur ligase central" evidence="2">
    <location>
        <begin position="55"/>
        <end position="196"/>
    </location>
</feature>
<evidence type="ECO:0000313" key="4">
    <source>
        <dbReference type="EMBL" id="OGY26716.1"/>
    </source>
</evidence>
<dbReference type="InterPro" id="IPR013221">
    <property type="entry name" value="Mur_ligase_cen"/>
</dbReference>
<dbReference type="Pfam" id="PF08353">
    <property type="entry name" value="MurT_C"/>
    <property type="match status" value="1"/>
</dbReference>